<evidence type="ECO:0000256" key="2">
    <source>
        <dbReference type="SAM" id="MobiDB-lite"/>
    </source>
</evidence>
<comment type="caution">
    <text evidence="4">The sequence shown here is derived from an EMBL/GenBank/DDBJ whole genome shotgun (WGS) entry which is preliminary data.</text>
</comment>
<protein>
    <recommendedName>
        <fullName evidence="3">Zn(2)-C6 fungal-type domain-containing protein</fullName>
    </recommendedName>
</protein>
<feature type="compositionally biased region" description="Basic and acidic residues" evidence="2">
    <location>
        <begin position="11"/>
        <end position="22"/>
    </location>
</feature>
<dbReference type="EMBL" id="JAFJYH010000210">
    <property type="protein sequence ID" value="KAG4415723.1"/>
    <property type="molecule type" value="Genomic_DNA"/>
</dbReference>
<dbReference type="Proteomes" id="UP000664132">
    <property type="component" value="Unassembled WGS sequence"/>
</dbReference>
<evidence type="ECO:0000259" key="3">
    <source>
        <dbReference type="PROSITE" id="PS00463"/>
    </source>
</evidence>
<reference evidence="4" key="1">
    <citation type="submission" date="2021-02" db="EMBL/GenBank/DDBJ databases">
        <title>Genome sequence Cadophora malorum strain M34.</title>
        <authorList>
            <person name="Stefanovic E."/>
            <person name="Vu D."/>
            <person name="Scully C."/>
            <person name="Dijksterhuis J."/>
            <person name="Roader J."/>
            <person name="Houbraken J."/>
        </authorList>
    </citation>
    <scope>NUCLEOTIDE SEQUENCE</scope>
    <source>
        <strain evidence="4">M34</strain>
    </source>
</reference>
<dbReference type="OrthoDB" id="3553528at2759"/>
<evidence type="ECO:0000256" key="1">
    <source>
        <dbReference type="ARBA" id="ARBA00023242"/>
    </source>
</evidence>
<evidence type="ECO:0000313" key="4">
    <source>
        <dbReference type="EMBL" id="KAG4415723.1"/>
    </source>
</evidence>
<dbReference type="InterPro" id="IPR001138">
    <property type="entry name" value="Zn2Cys6_DnaBD"/>
</dbReference>
<dbReference type="PROSITE" id="PS00463">
    <property type="entry name" value="ZN2_CY6_FUNGAL_1"/>
    <property type="match status" value="1"/>
</dbReference>
<sequence>MSATNKSVKRGRSDGARPRGDGEDPALPPQAPQNKAGRQTNRSSGRGACFYCHHRRCKCEYPEGKDLCKTCEKAGFDSCEPYQPGQAPPPRRSRPASSNARTPATSKAPAARAAMPTNRPVRGPQRTAQEQADYEARNRFDNSDSEADERPSEYVRQLTLRGKWAARQTGVDPATEPQYHIPAGGTRTMADAMRAEQMMKLRQQDYQPTQRPGMKTFAEIEAEEEAIDEDLKGPSTKILQPDQIMSLADDDAHAILEQTDIFAATDPGITPSNATPLTQVQLAGQEFVSKNKKRRGQKKKAKPIIDLDSVGTPESSGAQASFTSASSSANASFQSATLEDDDEDGTSTARSSPPSARGATPSASVITAKPARKRGKKNKSQKTQQSVEDDGDVLPDQGERHYEDQPFLLCCKRIGASHPVNDNDHGNLMILAQRVAGTFPDQLVIGPKVEYGVVWCDFNIIFGLAYHIKACDERGINFYGTDSWASGEITEILVQAPETVSSVEAPRVQIECLVRQRNSVDFVCPGHSAHTFTLFEVQWQAQGEGKSREVVRKLCEVNGRDFAQTLRIYRIEKLYMHL</sequence>
<organism evidence="4 5">
    <name type="scientific">Cadophora malorum</name>
    <dbReference type="NCBI Taxonomy" id="108018"/>
    <lineage>
        <taxon>Eukaryota</taxon>
        <taxon>Fungi</taxon>
        <taxon>Dikarya</taxon>
        <taxon>Ascomycota</taxon>
        <taxon>Pezizomycotina</taxon>
        <taxon>Leotiomycetes</taxon>
        <taxon>Helotiales</taxon>
        <taxon>Ploettnerulaceae</taxon>
        <taxon>Cadophora</taxon>
    </lineage>
</organism>
<feature type="compositionally biased region" description="Low complexity" evidence="2">
    <location>
        <begin position="95"/>
        <end position="120"/>
    </location>
</feature>
<feature type="region of interest" description="Disordered" evidence="2">
    <location>
        <begin position="78"/>
        <end position="155"/>
    </location>
</feature>
<accession>A0A8H7W813</accession>
<keyword evidence="5" id="KW-1185">Reference proteome</keyword>
<dbReference type="GO" id="GO:0008270">
    <property type="term" value="F:zinc ion binding"/>
    <property type="evidence" value="ECO:0007669"/>
    <property type="project" value="InterPro"/>
</dbReference>
<gene>
    <name evidence="4" type="ORF">IFR04_011136</name>
</gene>
<feature type="domain" description="Zn(2)-C6 fungal-type" evidence="3">
    <location>
        <begin position="48"/>
        <end position="79"/>
    </location>
</feature>
<feature type="region of interest" description="Disordered" evidence="2">
    <location>
        <begin position="1"/>
        <end position="45"/>
    </location>
</feature>
<feature type="compositionally biased region" description="Basic residues" evidence="2">
    <location>
        <begin position="370"/>
        <end position="380"/>
    </location>
</feature>
<dbReference type="AlphaFoldDB" id="A0A8H7W813"/>
<feature type="compositionally biased region" description="Basic residues" evidence="2">
    <location>
        <begin position="290"/>
        <end position="302"/>
    </location>
</feature>
<name>A0A8H7W813_9HELO</name>
<dbReference type="GO" id="GO:0000981">
    <property type="term" value="F:DNA-binding transcription factor activity, RNA polymerase II-specific"/>
    <property type="evidence" value="ECO:0007669"/>
    <property type="project" value="InterPro"/>
</dbReference>
<feature type="compositionally biased region" description="Low complexity" evidence="2">
    <location>
        <begin position="315"/>
        <end position="337"/>
    </location>
</feature>
<evidence type="ECO:0000313" key="5">
    <source>
        <dbReference type="Proteomes" id="UP000664132"/>
    </source>
</evidence>
<feature type="compositionally biased region" description="Basic and acidic residues" evidence="2">
    <location>
        <begin position="134"/>
        <end position="153"/>
    </location>
</feature>
<feature type="compositionally biased region" description="Polar residues" evidence="2">
    <location>
        <begin position="32"/>
        <end position="44"/>
    </location>
</feature>
<feature type="region of interest" description="Disordered" evidence="2">
    <location>
        <begin position="286"/>
        <end position="398"/>
    </location>
</feature>
<keyword evidence="1" id="KW-0539">Nucleus</keyword>
<proteinExistence type="predicted"/>